<organism evidence="2 3">
    <name type="scientific">Devosia elaeis</name>
    <dbReference type="NCBI Taxonomy" id="1770058"/>
    <lineage>
        <taxon>Bacteria</taxon>
        <taxon>Pseudomonadati</taxon>
        <taxon>Pseudomonadota</taxon>
        <taxon>Alphaproteobacteria</taxon>
        <taxon>Hyphomicrobiales</taxon>
        <taxon>Devosiaceae</taxon>
        <taxon>Devosia</taxon>
    </lineage>
</organism>
<dbReference type="OrthoDB" id="9815600at2"/>
<comment type="caution">
    <text evidence="2">The sequence shown here is derived from an EMBL/GenBank/DDBJ whole genome shotgun (WGS) entry which is preliminary data.</text>
</comment>
<feature type="coiled-coil region" evidence="1">
    <location>
        <begin position="41"/>
        <end position="68"/>
    </location>
</feature>
<protein>
    <recommendedName>
        <fullName evidence="4">Septum formation initiator</fullName>
    </recommendedName>
</protein>
<evidence type="ECO:0000313" key="3">
    <source>
        <dbReference type="Proteomes" id="UP000078389"/>
    </source>
</evidence>
<proteinExistence type="predicted"/>
<dbReference type="STRING" id="1770058.A3840_14390"/>
<dbReference type="InterPro" id="IPR007060">
    <property type="entry name" value="FtsL/DivIC"/>
</dbReference>
<name>A0A178HS89_9HYPH</name>
<accession>A0A178HS89</accession>
<dbReference type="AlphaFoldDB" id="A0A178HS89"/>
<reference evidence="2 3" key="1">
    <citation type="submission" date="2016-03" db="EMBL/GenBank/DDBJ databases">
        <title>Genome sequencing of Devosia sp. S37.</title>
        <authorList>
            <person name="Mohd Nor M."/>
        </authorList>
    </citation>
    <scope>NUCLEOTIDE SEQUENCE [LARGE SCALE GENOMIC DNA]</scope>
    <source>
        <strain evidence="2 3">S37</strain>
    </source>
</reference>
<evidence type="ECO:0000256" key="1">
    <source>
        <dbReference type="SAM" id="Coils"/>
    </source>
</evidence>
<dbReference type="Proteomes" id="UP000078389">
    <property type="component" value="Unassembled WGS sequence"/>
</dbReference>
<sequence length="132" mass="14912">MPTRLKRPPFWRPLGFTASLLAFQFYLGYSAISGQFGIESREQIKAEIEILEDRSAALQAELDAYKHRISLMNPRHLDPDLITERARALLNMANADDILIMINPENGKPISGQFVELIDDELISIIQADSTL</sequence>
<dbReference type="RefSeq" id="WP_067458209.1">
    <property type="nucleotide sequence ID" value="NZ_LVVY01000106.1"/>
</dbReference>
<keyword evidence="1" id="KW-0175">Coiled coil</keyword>
<keyword evidence="3" id="KW-1185">Reference proteome</keyword>
<dbReference type="EMBL" id="LVVY01000106">
    <property type="protein sequence ID" value="OAM75701.1"/>
    <property type="molecule type" value="Genomic_DNA"/>
</dbReference>
<evidence type="ECO:0000313" key="2">
    <source>
        <dbReference type="EMBL" id="OAM75701.1"/>
    </source>
</evidence>
<evidence type="ECO:0008006" key="4">
    <source>
        <dbReference type="Google" id="ProtNLM"/>
    </source>
</evidence>
<gene>
    <name evidence="2" type="ORF">A3840_14390</name>
</gene>
<dbReference type="Pfam" id="PF04977">
    <property type="entry name" value="DivIC"/>
    <property type="match status" value="1"/>
</dbReference>